<dbReference type="AlphaFoldDB" id="A0A401GL39"/>
<feature type="compositionally biased region" description="Basic residues" evidence="1">
    <location>
        <begin position="28"/>
        <end position="51"/>
    </location>
</feature>
<dbReference type="EMBL" id="BFAD01000004">
    <property type="protein sequence ID" value="GBE82891.1"/>
    <property type="molecule type" value="Genomic_DNA"/>
</dbReference>
<feature type="compositionally biased region" description="Low complexity" evidence="1">
    <location>
        <begin position="500"/>
        <end position="515"/>
    </location>
</feature>
<dbReference type="GeneID" id="38779808"/>
<dbReference type="RefSeq" id="XP_027613804.1">
    <property type="nucleotide sequence ID" value="XM_027758003.1"/>
</dbReference>
<evidence type="ECO:0000256" key="1">
    <source>
        <dbReference type="SAM" id="MobiDB-lite"/>
    </source>
</evidence>
<evidence type="ECO:0000313" key="2">
    <source>
        <dbReference type="EMBL" id="GBE82891.1"/>
    </source>
</evidence>
<feature type="compositionally biased region" description="Basic and acidic residues" evidence="1">
    <location>
        <begin position="52"/>
        <end position="63"/>
    </location>
</feature>
<sequence>MASFLPFDDRLCVARTCHTGDISPAVFHPKHHAISRSTRRSSPHSRPIVRKPRSDRDSEHDFLSRIAAPKRAPHPHRIDLDNAYPSPPLTGSASRSTVPLPEVFGDASPDFSIPARPVESEVQDKSHEVMPAHEPLSPPPTFLLGTLDLPQTDPTACSKHADHIDARPGLLGHDDRDEEDFTHGKPAGFLWANEPQDVAMDSMDHGSSSSLGLLSSMSSANSWSFEGSLDELAALNEERGSVVTHATPLRNDSGFEETDPPQKGGDAYFTGCSMLEPEGFWTSESPVSLDHSLAIDYYTPYARGVHRRSTLDPLSPIGSSAVDSSPGSWDSMDWSPTSEDISPPISPPQELGHLEPSSHLHANRLQLDIQHWEPNGLWRDQHEHHAGSSHYAQEPMSIDQGSPPSSPRPMALLLPHSEDSDTSFADTIMPPDDDDDDYSSPESNEYETIHPPTLPSHSHFSPLPNFNDPFQDDLYATPIPSSPHSPSTALPELDDDDDYYVPSSPSSRSQALPELPVEEYEPYANPYGDSETISPSLLGGPTNSEGLGLCLQPVSIDPPMVRSPSPDDDGMQFLEPQLDPATTKLDPSEFRALRDVRRRVSAAERAAQEAELTLGERVSEAASGLLPPLHSDLGGVMQDELDLAEKRARKRELHCAMELRAEARQRRKCERQRGKEIGALLALKMPGDVVVPGSGSMRCIAQLVANMVLRRRDAFRPLANRKALPRTYVPSGLQQSVSAEDLLDGMEDD</sequence>
<feature type="compositionally biased region" description="Polar residues" evidence="1">
    <location>
        <begin position="317"/>
        <end position="340"/>
    </location>
</feature>
<accession>A0A401GL39</accession>
<dbReference type="Proteomes" id="UP000287166">
    <property type="component" value="Unassembled WGS sequence"/>
</dbReference>
<feature type="region of interest" description="Disordered" evidence="1">
    <location>
        <begin position="309"/>
        <end position="355"/>
    </location>
</feature>
<feature type="region of interest" description="Disordered" evidence="1">
    <location>
        <begin position="380"/>
        <end position="516"/>
    </location>
</feature>
<dbReference type="OrthoDB" id="3256408at2759"/>
<dbReference type="STRING" id="139825.A0A401GL39"/>
<evidence type="ECO:0000313" key="3">
    <source>
        <dbReference type="Proteomes" id="UP000287166"/>
    </source>
</evidence>
<comment type="caution">
    <text evidence="2">The sequence shown here is derived from an EMBL/GenBank/DDBJ whole genome shotgun (WGS) entry which is preliminary data.</text>
</comment>
<keyword evidence="3" id="KW-1185">Reference proteome</keyword>
<reference evidence="2 3" key="1">
    <citation type="journal article" date="2018" name="Sci. Rep.">
        <title>Genome sequence of the cauliflower mushroom Sparassis crispa (Hanabiratake) and its association with beneficial usage.</title>
        <authorList>
            <person name="Kiyama R."/>
            <person name="Furutani Y."/>
            <person name="Kawaguchi K."/>
            <person name="Nakanishi T."/>
        </authorList>
    </citation>
    <scope>NUCLEOTIDE SEQUENCE [LARGE SCALE GENOMIC DNA]</scope>
</reference>
<name>A0A401GL39_9APHY</name>
<feature type="region of interest" description="Disordered" evidence="1">
    <location>
        <begin position="24"/>
        <end position="97"/>
    </location>
</feature>
<dbReference type="InParanoid" id="A0A401GL39"/>
<feature type="region of interest" description="Disordered" evidence="1">
    <location>
        <begin position="244"/>
        <end position="263"/>
    </location>
</feature>
<proteinExistence type="predicted"/>
<protein>
    <submittedName>
        <fullName evidence="2">Uncharacterized protein</fullName>
    </submittedName>
</protein>
<organism evidence="2 3">
    <name type="scientific">Sparassis crispa</name>
    <dbReference type="NCBI Taxonomy" id="139825"/>
    <lineage>
        <taxon>Eukaryota</taxon>
        <taxon>Fungi</taxon>
        <taxon>Dikarya</taxon>
        <taxon>Basidiomycota</taxon>
        <taxon>Agaricomycotina</taxon>
        <taxon>Agaricomycetes</taxon>
        <taxon>Polyporales</taxon>
        <taxon>Sparassidaceae</taxon>
        <taxon>Sparassis</taxon>
    </lineage>
</organism>
<feature type="compositionally biased region" description="Low complexity" evidence="1">
    <location>
        <begin position="478"/>
        <end position="487"/>
    </location>
</feature>
<gene>
    <name evidence="2" type="ORF">SCP_0412780</name>
</gene>